<protein>
    <submittedName>
        <fullName evidence="3">Caspase domain-containing protein</fullName>
    </submittedName>
</protein>
<proteinExistence type="inferred from homology"/>
<dbReference type="Pfam" id="PF00656">
    <property type="entry name" value="Peptidase_C14"/>
    <property type="match status" value="1"/>
</dbReference>
<evidence type="ECO:0000256" key="1">
    <source>
        <dbReference type="ARBA" id="ARBA00009005"/>
    </source>
</evidence>
<dbReference type="InterPro" id="IPR050452">
    <property type="entry name" value="Metacaspase"/>
</dbReference>
<dbReference type="GO" id="GO:0005737">
    <property type="term" value="C:cytoplasm"/>
    <property type="evidence" value="ECO:0007669"/>
    <property type="project" value="TreeGrafter"/>
</dbReference>
<feature type="domain" description="Peptidase C14 caspase" evidence="2">
    <location>
        <begin position="17"/>
        <end position="175"/>
    </location>
</feature>
<reference evidence="3" key="1">
    <citation type="submission" date="2023-03" db="EMBL/GenBank/DDBJ databases">
        <title>Massive genome expansion in bonnet fungi (Mycena s.s.) driven by repeated elements and novel gene families across ecological guilds.</title>
        <authorList>
            <consortium name="Lawrence Berkeley National Laboratory"/>
            <person name="Harder C.B."/>
            <person name="Miyauchi S."/>
            <person name="Viragh M."/>
            <person name="Kuo A."/>
            <person name="Thoen E."/>
            <person name="Andreopoulos B."/>
            <person name="Lu D."/>
            <person name="Skrede I."/>
            <person name="Drula E."/>
            <person name="Henrissat B."/>
            <person name="Morin E."/>
            <person name="Kohler A."/>
            <person name="Barry K."/>
            <person name="LaButti K."/>
            <person name="Morin E."/>
            <person name="Salamov A."/>
            <person name="Lipzen A."/>
            <person name="Mereny Z."/>
            <person name="Hegedus B."/>
            <person name="Baldrian P."/>
            <person name="Stursova M."/>
            <person name="Weitz H."/>
            <person name="Taylor A."/>
            <person name="Grigoriev I.V."/>
            <person name="Nagy L.G."/>
            <person name="Martin F."/>
            <person name="Kauserud H."/>
        </authorList>
    </citation>
    <scope>NUCLEOTIDE SEQUENCE</scope>
    <source>
        <strain evidence="3">CBHHK188m</strain>
    </source>
</reference>
<evidence type="ECO:0000313" key="4">
    <source>
        <dbReference type="Proteomes" id="UP001215280"/>
    </source>
</evidence>
<dbReference type="EMBL" id="JARJLG010000075">
    <property type="protein sequence ID" value="KAJ7752245.1"/>
    <property type="molecule type" value="Genomic_DNA"/>
</dbReference>
<dbReference type="GO" id="GO:0006508">
    <property type="term" value="P:proteolysis"/>
    <property type="evidence" value="ECO:0007669"/>
    <property type="project" value="InterPro"/>
</dbReference>
<dbReference type="Proteomes" id="UP001215280">
    <property type="component" value="Unassembled WGS sequence"/>
</dbReference>
<dbReference type="GO" id="GO:0004197">
    <property type="term" value="F:cysteine-type endopeptidase activity"/>
    <property type="evidence" value="ECO:0007669"/>
    <property type="project" value="InterPro"/>
</dbReference>
<sequence>MSKPVADDPAITGKDVFALIIGIDKYENKTDLPTLEGAVNDANEFHKFLVDSRQECGLGATESNIVLLKDGKATRQGILDAFKTHLLNNHRIPDNGDAAMILFFAGHGTRVSAPGNLMSVDSKVEGICPVDERTSPGGKYVHTIPDYVLVHLLQRLSEKKGRNITVIFDSCHSAGMAAISAGHATPILTPSISPPISTATSSRRKVPIQARAWGIRPQRHMFGSPPAT</sequence>
<accession>A0AAD7NA83</accession>
<comment type="caution">
    <text evidence="3">The sequence shown here is derived from an EMBL/GenBank/DDBJ whole genome shotgun (WGS) entry which is preliminary data.</text>
</comment>
<dbReference type="InterPro" id="IPR011600">
    <property type="entry name" value="Pept_C14_caspase"/>
</dbReference>
<dbReference type="PANTHER" id="PTHR48104">
    <property type="entry name" value="METACASPASE-4"/>
    <property type="match status" value="1"/>
</dbReference>
<name>A0AAD7NA83_9AGAR</name>
<gene>
    <name evidence="3" type="ORF">DFH07DRAFT_921859</name>
</gene>
<organism evidence="3 4">
    <name type="scientific">Mycena maculata</name>
    <dbReference type="NCBI Taxonomy" id="230809"/>
    <lineage>
        <taxon>Eukaryota</taxon>
        <taxon>Fungi</taxon>
        <taxon>Dikarya</taxon>
        <taxon>Basidiomycota</taxon>
        <taxon>Agaricomycotina</taxon>
        <taxon>Agaricomycetes</taxon>
        <taxon>Agaricomycetidae</taxon>
        <taxon>Agaricales</taxon>
        <taxon>Marasmiineae</taxon>
        <taxon>Mycenaceae</taxon>
        <taxon>Mycena</taxon>
    </lineage>
</organism>
<dbReference type="Gene3D" id="3.40.50.1460">
    <property type="match status" value="1"/>
</dbReference>
<dbReference type="PANTHER" id="PTHR48104:SF30">
    <property type="entry name" value="METACASPASE-1"/>
    <property type="match status" value="1"/>
</dbReference>
<comment type="similarity">
    <text evidence="1">Belongs to the peptidase C14B family.</text>
</comment>
<evidence type="ECO:0000259" key="2">
    <source>
        <dbReference type="Pfam" id="PF00656"/>
    </source>
</evidence>
<dbReference type="AlphaFoldDB" id="A0AAD7NA83"/>
<evidence type="ECO:0000313" key="3">
    <source>
        <dbReference type="EMBL" id="KAJ7752245.1"/>
    </source>
</evidence>
<keyword evidence="4" id="KW-1185">Reference proteome</keyword>